<evidence type="ECO:0000313" key="3">
    <source>
        <dbReference type="Proteomes" id="UP000824120"/>
    </source>
</evidence>
<sequence>MMGRILARPSCDGILGITNTQRSNQIGTELLNLMPITTTMYHQVTPRSIDHLIQSVDNELNKETEEDLEEDPKEPDEEMEEDSKDIQSMTLDMKE</sequence>
<reference evidence="2 3" key="1">
    <citation type="submission" date="2020-09" db="EMBL/GenBank/DDBJ databases">
        <title>De no assembly of potato wild relative species, Solanum commersonii.</title>
        <authorList>
            <person name="Cho K."/>
        </authorList>
    </citation>
    <scope>NUCLEOTIDE SEQUENCE [LARGE SCALE GENOMIC DNA]</scope>
    <source>
        <strain evidence="2">LZ3.2</strain>
        <tissue evidence="2">Leaf</tissue>
    </source>
</reference>
<feature type="compositionally biased region" description="Acidic residues" evidence="1">
    <location>
        <begin position="64"/>
        <end position="83"/>
    </location>
</feature>
<evidence type="ECO:0000256" key="1">
    <source>
        <dbReference type="SAM" id="MobiDB-lite"/>
    </source>
</evidence>
<keyword evidence="3" id="KW-1185">Reference proteome</keyword>
<feature type="compositionally biased region" description="Polar residues" evidence="1">
    <location>
        <begin position="86"/>
        <end position="95"/>
    </location>
</feature>
<dbReference type="AlphaFoldDB" id="A0A9J5W8I5"/>
<dbReference type="OrthoDB" id="1306408at2759"/>
<evidence type="ECO:0000313" key="2">
    <source>
        <dbReference type="EMBL" id="KAG5571548.1"/>
    </source>
</evidence>
<proteinExistence type="predicted"/>
<gene>
    <name evidence="2" type="ORF">H5410_061314</name>
</gene>
<feature type="region of interest" description="Disordered" evidence="1">
    <location>
        <begin position="57"/>
        <end position="95"/>
    </location>
</feature>
<dbReference type="EMBL" id="JACXVP010000012">
    <property type="protein sequence ID" value="KAG5571548.1"/>
    <property type="molecule type" value="Genomic_DNA"/>
</dbReference>
<name>A0A9J5W8I5_SOLCO</name>
<comment type="caution">
    <text evidence="2">The sequence shown here is derived from an EMBL/GenBank/DDBJ whole genome shotgun (WGS) entry which is preliminary data.</text>
</comment>
<organism evidence="2 3">
    <name type="scientific">Solanum commersonii</name>
    <name type="common">Commerson's wild potato</name>
    <name type="synonym">Commerson's nightshade</name>
    <dbReference type="NCBI Taxonomy" id="4109"/>
    <lineage>
        <taxon>Eukaryota</taxon>
        <taxon>Viridiplantae</taxon>
        <taxon>Streptophyta</taxon>
        <taxon>Embryophyta</taxon>
        <taxon>Tracheophyta</taxon>
        <taxon>Spermatophyta</taxon>
        <taxon>Magnoliopsida</taxon>
        <taxon>eudicotyledons</taxon>
        <taxon>Gunneridae</taxon>
        <taxon>Pentapetalae</taxon>
        <taxon>asterids</taxon>
        <taxon>lamiids</taxon>
        <taxon>Solanales</taxon>
        <taxon>Solanaceae</taxon>
        <taxon>Solanoideae</taxon>
        <taxon>Solaneae</taxon>
        <taxon>Solanum</taxon>
    </lineage>
</organism>
<dbReference type="Proteomes" id="UP000824120">
    <property type="component" value="Chromosome 12"/>
</dbReference>
<accession>A0A9J5W8I5</accession>
<protein>
    <submittedName>
        <fullName evidence="2">Uncharacterized protein</fullName>
    </submittedName>
</protein>